<comment type="similarity">
    <text evidence="1 7">Belongs to the peptidase A1 family.</text>
</comment>
<dbReference type="InterPro" id="IPR051708">
    <property type="entry name" value="Plant_Aspart_Prot_A1"/>
</dbReference>
<keyword evidence="2 7" id="KW-0645">Protease</keyword>
<comment type="caution">
    <text evidence="10">The sequence shown here is derived from an EMBL/GenBank/DDBJ whole genome shotgun (WGS) entry which is preliminary data.</text>
</comment>
<evidence type="ECO:0000256" key="8">
    <source>
        <dbReference type="SAM" id="SignalP"/>
    </source>
</evidence>
<keyword evidence="5" id="KW-0325">Glycoprotein</keyword>
<dbReference type="InterPro" id="IPR032799">
    <property type="entry name" value="TAXi_C"/>
</dbReference>
<dbReference type="InterPro" id="IPR001461">
    <property type="entry name" value="Aspartic_peptidase_A1"/>
</dbReference>
<feature type="chain" id="PRO_5043944878" description="Peptidase A1 domain-containing protein" evidence="8">
    <location>
        <begin position="25"/>
        <end position="476"/>
    </location>
</feature>
<dbReference type="EMBL" id="JAQQAF010000006">
    <property type="protein sequence ID" value="KAJ8477101.1"/>
    <property type="molecule type" value="Genomic_DNA"/>
</dbReference>
<dbReference type="Proteomes" id="UP001222027">
    <property type="component" value="Unassembled WGS sequence"/>
</dbReference>
<dbReference type="GO" id="GO:0004190">
    <property type="term" value="F:aspartic-type endopeptidase activity"/>
    <property type="evidence" value="ECO:0007669"/>
    <property type="project" value="UniProtKB-KW"/>
</dbReference>
<dbReference type="GO" id="GO:0006508">
    <property type="term" value="P:proteolysis"/>
    <property type="evidence" value="ECO:0007669"/>
    <property type="project" value="UniProtKB-KW"/>
</dbReference>
<accession>A0AAV8QFF4</accession>
<keyword evidence="11" id="KW-1185">Reference proteome</keyword>
<evidence type="ECO:0000256" key="3">
    <source>
        <dbReference type="ARBA" id="ARBA00022750"/>
    </source>
</evidence>
<dbReference type="PRINTS" id="PR00792">
    <property type="entry name" value="PEPSIN"/>
</dbReference>
<dbReference type="InterPro" id="IPR034161">
    <property type="entry name" value="Pepsin-like_plant"/>
</dbReference>
<keyword evidence="8" id="KW-0732">Signal</keyword>
<dbReference type="InterPro" id="IPR021109">
    <property type="entry name" value="Peptidase_aspartic_dom_sf"/>
</dbReference>
<dbReference type="CDD" id="cd05476">
    <property type="entry name" value="pepsin_A_like_plant"/>
    <property type="match status" value="1"/>
</dbReference>
<dbReference type="PROSITE" id="PS00141">
    <property type="entry name" value="ASP_PROTEASE"/>
    <property type="match status" value="1"/>
</dbReference>
<evidence type="ECO:0000259" key="9">
    <source>
        <dbReference type="PROSITE" id="PS51767"/>
    </source>
</evidence>
<reference evidence="10 11" key="1">
    <citation type="submission" date="2022-12" db="EMBL/GenBank/DDBJ databases">
        <title>Chromosome-scale assembly of the Ensete ventricosum genome.</title>
        <authorList>
            <person name="Dussert Y."/>
            <person name="Stocks J."/>
            <person name="Wendawek A."/>
            <person name="Woldeyes F."/>
            <person name="Nichols R.A."/>
            <person name="Borrell J.S."/>
        </authorList>
    </citation>
    <scope>NUCLEOTIDE SEQUENCE [LARGE SCALE GENOMIC DNA]</scope>
    <source>
        <strain evidence="11">cv. Maze</strain>
        <tissue evidence="10">Seeds</tissue>
    </source>
</reference>
<dbReference type="GO" id="GO:0005576">
    <property type="term" value="C:extracellular region"/>
    <property type="evidence" value="ECO:0007669"/>
    <property type="project" value="TreeGrafter"/>
</dbReference>
<dbReference type="AlphaFoldDB" id="A0AAV8QFF4"/>
<dbReference type="PANTHER" id="PTHR47967">
    <property type="entry name" value="OS07G0603500 PROTEIN-RELATED"/>
    <property type="match status" value="1"/>
</dbReference>
<dbReference type="InterPro" id="IPR033121">
    <property type="entry name" value="PEPTIDASE_A1"/>
</dbReference>
<dbReference type="PANTHER" id="PTHR47967:SF36">
    <property type="entry name" value="PEPTIDASE A1 DOMAIN-CONTAINING PROTEIN"/>
    <property type="match status" value="1"/>
</dbReference>
<evidence type="ECO:0000256" key="5">
    <source>
        <dbReference type="ARBA" id="ARBA00023180"/>
    </source>
</evidence>
<dbReference type="Pfam" id="PF14541">
    <property type="entry name" value="TAXi_C"/>
    <property type="match status" value="1"/>
</dbReference>
<dbReference type="SUPFAM" id="SSF50630">
    <property type="entry name" value="Acid proteases"/>
    <property type="match status" value="1"/>
</dbReference>
<dbReference type="PROSITE" id="PS51767">
    <property type="entry name" value="PEPTIDASE_A1"/>
    <property type="match status" value="1"/>
</dbReference>
<feature type="active site" evidence="6">
    <location>
        <position position="333"/>
    </location>
</feature>
<dbReference type="InterPro" id="IPR032861">
    <property type="entry name" value="TAXi_N"/>
</dbReference>
<keyword evidence="3 7" id="KW-0064">Aspartyl protease</keyword>
<evidence type="ECO:0000256" key="4">
    <source>
        <dbReference type="ARBA" id="ARBA00022801"/>
    </source>
</evidence>
<proteinExistence type="inferred from homology"/>
<feature type="domain" description="Peptidase A1" evidence="9">
    <location>
        <begin position="84"/>
        <end position="465"/>
    </location>
</feature>
<organism evidence="10 11">
    <name type="scientific">Ensete ventricosum</name>
    <name type="common">Abyssinian banana</name>
    <name type="synonym">Musa ensete</name>
    <dbReference type="NCBI Taxonomy" id="4639"/>
    <lineage>
        <taxon>Eukaryota</taxon>
        <taxon>Viridiplantae</taxon>
        <taxon>Streptophyta</taxon>
        <taxon>Embryophyta</taxon>
        <taxon>Tracheophyta</taxon>
        <taxon>Spermatophyta</taxon>
        <taxon>Magnoliopsida</taxon>
        <taxon>Liliopsida</taxon>
        <taxon>Zingiberales</taxon>
        <taxon>Musaceae</taxon>
        <taxon>Ensete</taxon>
    </lineage>
</organism>
<dbReference type="InterPro" id="IPR001969">
    <property type="entry name" value="Aspartic_peptidase_AS"/>
</dbReference>
<sequence>MSSSPPLLLLSLSFLLLLPFSAVSAPVTLQLSRHPLPPHPDPLHRLASLASASTLRASLLKNRHRHASPRSSRSPLFPHSYGGYSLTLAFGTPPQQIPLLLDTGSHVTWVPCTSSYQCRRCSSPSATPIIPFLPKSSASTRLVGCRNPRCLWIHSPDLLHSRCPACNSTSADGCPATACPPYAIIYGSGSTAGLLMLETLALPGHTVPDFTVGCSVFSERQPAGIAGFGRGAPSLPSQLGLKRFSYCLISRRYDDDAAESGSVVLDPAKEDSSDGLRFTTFLNNSAAGADEGSPFSVYYYIGLREIAVGGKKVRVPHSALVPSPSGDGGAIVDSGTTFTYMAPPVFEPVLAAFVERVADRYNRSADMEDRTGLRPCFVLPLDATEVDLPELTFRFKGGAEMRLPLENYFVFAGPDRAAVCLTIVSDGNGATSSDVAGGPAIILGNFQQQDYYMVFDLEKGRLGFRRQSCLRSQRTP</sequence>
<evidence type="ECO:0000256" key="2">
    <source>
        <dbReference type="ARBA" id="ARBA00022670"/>
    </source>
</evidence>
<name>A0AAV8QFF4_ENSVE</name>
<evidence type="ECO:0000256" key="6">
    <source>
        <dbReference type="PIRSR" id="PIRSR601461-1"/>
    </source>
</evidence>
<protein>
    <recommendedName>
        <fullName evidence="9">Peptidase A1 domain-containing protein</fullName>
    </recommendedName>
</protein>
<evidence type="ECO:0000313" key="11">
    <source>
        <dbReference type="Proteomes" id="UP001222027"/>
    </source>
</evidence>
<feature type="active site" evidence="6">
    <location>
        <position position="102"/>
    </location>
</feature>
<dbReference type="Gene3D" id="2.40.70.10">
    <property type="entry name" value="Acid Proteases"/>
    <property type="match status" value="2"/>
</dbReference>
<evidence type="ECO:0000256" key="7">
    <source>
        <dbReference type="RuleBase" id="RU000454"/>
    </source>
</evidence>
<dbReference type="Pfam" id="PF14543">
    <property type="entry name" value="TAXi_N"/>
    <property type="match status" value="1"/>
</dbReference>
<keyword evidence="4 7" id="KW-0378">Hydrolase</keyword>
<gene>
    <name evidence="10" type="ORF">OPV22_020828</name>
</gene>
<feature type="signal peptide" evidence="8">
    <location>
        <begin position="1"/>
        <end position="24"/>
    </location>
</feature>
<evidence type="ECO:0000313" key="10">
    <source>
        <dbReference type="EMBL" id="KAJ8477101.1"/>
    </source>
</evidence>
<evidence type="ECO:0000256" key="1">
    <source>
        <dbReference type="ARBA" id="ARBA00007447"/>
    </source>
</evidence>